<keyword evidence="3" id="KW-1185">Reference proteome</keyword>
<dbReference type="InterPro" id="IPR014710">
    <property type="entry name" value="RmlC-like_jellyroll"/>
</dbReference>
<reference evidence="2 3" key="1">
    <citation type="submission" date="2023-03" db="EMBL/GenBank/DDBJ databases">
        <title>Draft genome sequence of Thalassotalea insulae KCTC 62186T.</title>
        <authorList>
            <person name="Sawabe T."/>
        </authorList>
    </citation>
    <scope>NUCLEOTIDE SEQUENCE [LARGE SCALE GENOMIC DNA]</scope>
    <source>
        <strain evidence="2 3">KCTC 62186</strain>
    </source>
</reference>
<proteinExistence type="predicted"/>
<protein>
    <submittedName>
        <fullName evidence="2">Crp/Fnr family transcriptional regulator</fullName>
    </submittedName>
</protein>
<gene>
    <name evidence="2" type="ORF">tinsulaeT_10770</name>
</gene>
<evidence type="ECO:0000313" key="2">
    <source>
        <dbReference type="EMBL" id="GLX77737.1"/>
    </source>
</evidence>
<dbReference type="Proteomes" id="UP001157186">
    <property type="component" value="Unassembled WGS sequence"/>
</dbReference>
<sequence length="178" mass="20248">MNFNELAQRYGKVEVLKKKSYIFSQGEENQYIYIILEGVLKAYYLSAEGKECIKSFLFPGDTIGSLQALHGGGCNFSLLCLKKVKILKVPYKKVLSEAKTNIEVANSVIDILMLFAKKKEEREYELLCLSAAQRYQKLLEKKPDIYDVVTQNDIARYLGITPVALSRIKHQQSPSNTK</sequence>
<accession>A0ABQ6GQP9</accession>
<evidence type="ECO:0000313" key="3">
    <source>
        <dbReference type="Proteomes" id="UP001157186"/>
    </source>
</evidence>
<dbReference type="InterPro" id="IPR018490">
    <property type="entry name" value="cNMP-bd_dom_sf"/>
</dbReference>
<dbReference type="CDD" id="cd00038">
    <property type="entry name" value="CAP_ED"/>
    <property type="match status" value="1"/>
</dbReference>
<dbReference type="PROSITE" id="PS50042">
    <property type="entry name" value="CNMP_BINDING_3"/>
    <property type="match status" value="1"/>
</dbReference>
<comment type="caution">
    <text evidence="2">The sequence shown here is derived from an EMBL/GenBank/DDBJ whole genome shotgun (WGS) entry which is preliminary data.</text>
</comment>
<evidence type="ECO:0000259" key="1">
    <source>
        <dbReference type="PROSITE" id="PS50042"/>
    </source>
</evidence>
<dbReference type="Gene3D" id="2.60.120.10">
    <property type="entry name" value="Jelly Rolls"/>
    <property type="match status" value="1"/>
</dbReference>
<dbReference type="SUPFAM" id="SSF51206">
    <property type="entry name" value="cAMP-binding domain-like"/>
    <property type="match status" value="1"/>
</dbReference>
<dbReference type="Pfam" id="PF00027">
    <property type="entry name" value="cNMP_binding"/>
    <property type="match status" value="1"/>
</dbReference>
<dbReference type="EMBL" id="BSST01000001">
    <property type="protein sequence ID" value="GLX77737.1"/>
    <property type="molecule type" value="Genomic_DNA"/>
</dbReference>
<dbReference type="RefSeq" id="WP_284243630.1">
    <property type="nucleotide sequence ID" value="NZ_BSST01000001.1"/>
</dbReference>
<feature type="domain" description="Cyclic nucleotide-binding" evidence="1">
    <location>
        <begin position="1"/>
        <end position="71"/>
    </location>
</feature>
<dbReference type="InterPro" id="IPR000595">
    <property type="entry name" value="cNMP-bd_dom"/>
</dbReference>
<organism evidence="2 3">
    <name type="scientific">Thalassotalea insulae</name>
    <dbReference type="NCBI Taxonomy" id="2056778"/>
    <lineage>
        <taxon>Bacteria</taxon>
        <taxon>Pseudomonadati</taxon>
        <taxon>Pseudomonadota</taxon>
        <taxon>Gammaproteobacteria</taxon>
        <taxon>Alteromonadales</taxon>
        <taxon>Colwelliaceae</taxon>
        <taxon>Thalassotalea</taxon>
    </lineage>
</organism>
<name>A0ABQ6GQP9_9GAMM</name>